<evidence type="ECO:0000313" key="1">
    <source>
        <dbReference type="EMBL" id="TNC72819.1"/>
    </source>
</evidence>
<organism evidence="1 2">
    <name type="scientific">Janthinobacterium lividum</name>
    <dbReference type="NCBI Taxonomy" id="29581"/>
    <lineage>
        <taxon>Bacteria</taxon>
        <taxon>Pseudomonadati</taxon>
        <taxon>Pseudomonadota</taxon>
        <taxon>Betaproteobacteria</taxon>
        <taxon>Burkholderiales</taxon>
        <taxon>Oxalobacteraceae</taxon>
        <taxon>Janthinobacterium</taxon>
    </lineage>
</organism>
<dbReference type="EMBL" id="VDGE01000014">
    <property type="protein sequence ID" value="TNC72819.1"/>
    <property type="molecule type" value="Genomic_DNA"/>
</dbReference>
<dbReference type="RefSeq" id="WP_139092352.1">
    <property type="nucleotide sequence ID" value="NZ_VDGE01000014.1"/>
</dbReference>
<dbReference type="Proteomes" id="UP000305681">
    <property type="component" value="Unassembled WGS sequence"/>
</dbReference>
<gene>
    <name evidence="1" type="ORF">FHI69_24760</name>
</gene>
<comment type="caution">
    <text evidence="1">The sequence shown here is derived from an EMBL/GenBank/DDBJ whole genome shotgun (WGS) entry which is preliminary data.</text>
</comment>
<sequence>MARISASHTAGLDLLDQLFFNQILVHCLFNQERRWLKSLAEDLDRELTDKGMAGVQRQVVKHGVLCLMEAELSDSLFLLKETYPDNVPPLPEDTTMERLEESERYKLNFFEGYVLAVLSKAHACDKDVIIDITNNLLEKYAQAPSTVRYRLMERMFAFEFIAAPIDCFAWLSRMGVLKSVKHPGAALTSCHAPEFLPRLALLCEFNVLRDHIRRQVKLGTQAADVSVENIRKIVEISDKTIRLLSENKRKETDVNNMASTKNSFAIIDLAEIENPAKVHLFFARLHAYTVRFRVFQGSLASWVGMLCGGTVEVLQQSQDKKTPIFTGEFNEGTSTQEVYEQMSKRGFEITPRAIYDRHRDFKETALRAVTIYYKMKLFENTALPPDVKDLTYEAVSWQCECLTPTPRRNAGSPS</sequence>
<dbReference type="AlphaFoldDB" id="A0A5C4NK93"/>
<reference evidence="1 2" key="1">
    <citation type="submission" date="2019-06" db="EMBL/GenBank/DDBJ databases">
        <title>Genome sequence of Janthinobacterium lividum UCD_MED1.</title>
        <authorList>
            <person name="De Leon M.E."/>
            <person name="Jospin G."/>
        </authorList>
    </citation>
    <scope>NUCLEOTIDE SEQUENCE [LARGE SCALE GENOMIC DNA]</scope>
    <source>
        <strain evidence="1 2">UCD_MED1</strain>
    </source>
</reference>
<protein>
    <submittedName>
        <fullName evidence="1">Uncharacterized protein</fullName>
    </submittedName>
</protein>
<evidence type="ECO:0000313" key="2">
    <source>
        <dbReference type="Proteomes" id="UP000305681"/>
    </source>
</evidence>
<proteinExistence type="predicted"/>
<accession>A0A5C4NK93</accession>
<name>A0A5C4NK93_9BURK</name>